<dbReference type="InterPro" id="IPR011053">
    <property type="entry name" value="Single_hybrid_motif"/>
</dbReference>
<comment type="caution">
    <text evidence="3">The sequence shown here is derived from an EMBL/GenBank/DDBJ whole genome shotgun (WGS) entry which is preliminary data.</text>
</comment>
<feature type="domain" description="Lipoyl-binding" evidence="2">
    <location>
        <begin position="1"/>
        <end position="72"/>
    </location>
</feature>
<dbReference type="PANTHER" id="PTHR45266:SF3">
    <property type="entry name" value="OXALOACETATE DECARBOXYLASE ALPHA CHAIN"/>
    <property type="match status" value="1"/>
</dbReference>
<name>A0A150IM58_9EURY</name>
<evidence type="ECO:0000313" key="7">
    <source>
        <dbReference type="Proteomes" id="UP000092401"/>
    </source>
</evidence>
<dbReference type="Gene3D" id="2.40.50.100">
    <property type="match status" value="1"/>
</dbReference>
<dbReference type="InterPro" id="IPR050709">
    <property type="entry name" value="Biotin_Carboxyl_Carrier/Decarb"/>
</dbReference>
<accession>A0A150J169</accession>
<dbReference type="EMBL" id="LNGE01000005">
    <property type="protein sequence ID" value="KYC46079.1"/>
    <property type="molecule type" value="Genomic_DNA"/>
</dbReference>
<evidence type="ECO:0000313" key="3">
    <source>
        <dbReference type="EMBL" id="KYC46079.1"/>
    </source>
</evidence>
<keyword evidence="3" id="KW-0436">Ligase</keyword>
<dbReference type="PANTHER" id="PTHR45266">
    <property type="entry name" value="OXALOACETATE DECARBOXYLASE ALPHA CHAIN"/>
    <property type="match status" value="1"/>
</dbReference>
<accession>A0A150IM58</accession>
<dbReference type="Proteomes" id="UP000092403">
    <property type="component" value="Unassembled WGS sequence"/>
</dbReference>
<dbReference type="InterPro" id="IPR000089">
    <property type="entry name" value="Biotin_lipoyl"/>
</dbReference>
<accession>A0A150ITK1</accession>
<evidence type="ECO:0000256" key="1">
    <source>
        <dbReference type="ARBA" id="ARBA00023267"/>
    </source>
</evidence>
<evidence type="ECO:0000313" key="4">
    <source>
        <dbReference type="EMBL" id="KYC48317.1"/>
    </source>
</evidence>
<dbReference type="CDD" id="cd06850">
    <property type="entry name" value="biotinyl_domain"/>
    <property type="match status" value="1"/>
</dbReference>
<keyword evidence="1" id="KW-0092">Biotin</keyword>
<dbReference type="SUPFAM" id="SSF51230">
    <property type="entry name" value="Single hybrid motif"/>
    <property type="match status" value="1"/>
</dbReference>
<evidence type="ECO:0000313" key="6">
    <source>
        <dbReference type="Proteomes" id="UP000091929"/>
    </source>
</evidence>
<dbReference type="Proteomes" id="UP000091929">
    <property type="component" value="Unassembled WGS sequence"/>
</dbReference>
<evidence type="ECO:0000313" key="5">
    <source>
        <dbReference type="EMBL" id="KYC50986.1"/>
    </source>
</evidence>
<organism evidence="3 7">
    <name type="scientific">Candidatus Methanofastidiosum methylothiophilum</name>
    <dbReference type="NCBI Taxonomy" id="1705564"/>
    <lineage>
        <taxon>Archaea</taxon>
        <taxon>Methanobacteriati</taxon>
        <taxon>Methanobacteriota</taxon>
        <taxon>Stenosarchaea group</taxon>
        <taxon>Candidatus Methanofastidiosia</taxon>
        <taxon>Candidatus Methanofastidiosales</taxon>
        <taxon>Candidatus Methanofastidiosaceae</taxon>
        <taxon>Candidatus Methanofastidiosum</taxon>
    </lineage>
</organism>
<dbReference type="EMBL" id="LNGF01000007">
    <property type="protein sequence ID" value="KYC48317.1"/>
    <property type="molecule type" value="Genomic_DNA"/>
</dbReference>
<gene>
    <name evidence="3" type="primary">pycB_1</name>
    <name evidence="3" type="ORF">APG10_00290</name>
    <name evidence="4" type="ORF">APG11_00440</name>
    <name evidence="5" type="ORF">APG12_00409</name>
</gene>
<evidence type="ECO:0000259" key="2">
    <source>
        <dbReference type="PROSITE" id="PS50968"/>
    </source>
</evidence>
<dbReference type="GO" id="GO:0004736">
    <property type="term" value="F:pyruvate carboxylase activity"/>
    <property type="evidence" value="ECO:0007669"/>
    <property type="project" value="UniProtKB-EC"/>
</dbReference>
<dbReference type="PROSITE" id="PS50968">
    <property type="entry name" value="BIOTINYL_LIPOYL"/>
    <property type="match status" value="1"/>
</dbReference>
<dbReference type="PROSITE" id="PS00188">
    <property type="entry name" value="BIOTIN"/>
    <property type="match status" value="1"/>
</dbReference>
<dbReference type="AlphaFoldDB" id="A0A150IM58"/>
<protein>
    <submittedName>
        <fullName evidence="3">Pyruvate carboxylase subunit B</fullName>
        <ecNumber evidence="3">6.4.1.1</ecNumber>
    </submittedName>
</protein>
<dbReference type="Proteomes" id="UP000092401">
    <property type="component" value="Unassembled WGS sequence"/>
</dbReference>
<dbReference type="InterPro" id="IPR001882">
    <property type="entry name" value="Biotin_BS"/>
</dbReference>
<reference evidence="6 7" key="1">
    <citation type="journal article" date="2016" name="ISME J.">
        <title>Chasing the elusive Euryarchaeota class WSA2: genomes reveal a uniquely fastidious methyl-reducing methanogen.</title>
        <authorList>
            <person name="Nobu M.K."/>
            <person name="Narihiro T."/>
            <person name="Kuroda K."/>
            <person name="Mei R."/>
            <person name="Liu W.T."/>
        </authorList>
    </citation>
    <scope>NUCLEOTIDE SEQUENCE [LARGE SCALE GENOMIC DNA]</scope>
    <source>
        <strain evidence="3">B03fssc0709_Meth_Bin005</strain>
        <strain evidence="4">B15fssc0709_Meth_Bin003</strain>
        <strain evidence="5">BMIXfssc0709_Meth_Bin006</strain>
    </source>
</reference>
<dbReference type="EC" id="6.4.1.1" evidence="3"/>
<dbReference type="Pfam" id="PF00364">
    <property type="entry name" value="Biotin_lipoyl"/>
    <property type="match status" value="1"/>
</dbReference>
<keyword evidence="3" id="KW-0670">Pyruvate</keyword>
<sequence>MPERILRAPIPGIVQSIVVKEGQNVKFGETVVFINVMKMENPVAANANGKIKKVLVKEWDEIHYGDPLFIIEEK</sequence>
<proteinExistence type="predicted"/>
<dbReference type="EMBL" id="LNJC01000005">
    <property type="protein sequence ID" value="KYC50986.1"/>
    <property type="molecule type" value="Genomic_DNA"/>
</dbReference>